<evidence type="ECO:0000313" key="1">
    <source>
        <dbReference type="EMBL" id="KAH7954988.1"/>
    </source>
</evidence>
<protein>
    <submittedName>
        <fullName evidence="1">Uncharacterized protein</fullName>
    </submittedName>
</protein>
<organism evidence="1 2">
    <name type="scientific">Dermacentor silvarum</name>
    <name type="common">Tick</name>
    <dbReference type="NCBI Taxonomy" id="543639"/>
    <lineage>
        <taxon>Eukaryota</taxon>
        <taxon>Metazoa</taxon>
        <taxon>Ecdysozoa</taxon>
        <taxon>Arthropoda</taxon>
        <taxon>Chelicerata</taxon>
        <taxon>Arachnida</taxon>
        <taxon>Acari</taxon>
        <taxon>Parasitiformes</taxon>
        <taxon>Ixodida</taxon>
        <taxon>Ixodoidea</taxon>
        <taxon>Ixodidae</taxon>
        <taxon>Rhipicephalinae</taxon>
        <taxon>Dermacentor</taxon>
    </lineage>
</organism>
<comment type="caution">
    <text evidence="1">The sequence shown here is derived from an EMBL/GenBank/DDBJ whole genome shotgun (WGS) entry which is preliminary data.</text>
</comment>
<reference evidence="1" key="1">
    <citation type="submission" date="2020-05" db="EMBL/GenBank/DDBJ databases">
        <title>Large-scale comparative analyses of tick genomes elucidate their genetic diversity and vector capacities.</title>
        <authorList>
            <person name="Jia N."/>
            <person name="Wang J."/>
            <person name="Shi W."/>
            <person name="Du L."/>
            <person name="Sun Y."/>
            <person name="Zhan W."/>
            <person name="Jiang J."/>
            <person name="Wang Q."/>
            <person name="Zhang B."/>
            <person name="Ji P."/>
            <person name="Sakyi L.B."/>
            <person name="Cui X."/>
            <person name="Yuan T."/>
            <person name="Jiang B."/>
            <person name="Yang W."/>
            <person name="Lam T.T.-Y."/>
            <person name="Chang Q."/>
            <person name="Ding S."/>
            <person name="Wang X."/>
            <person name="Zhu J."/>
            <person name="Ruan X."/>
            <person name="Zhao L."/>
            <person name="Wei J."/>
            <person name="Que T."/>
            <person name="Du C."/>
            <person name="Cheng J."/>
            <person name="Dai P."/>
            <person name="Han X."/>
            <person name="Huang E."/>
            <person name="Gao Y."/>
            <person name="Liu J."/>
            <person name="Shao H."/>
            <person name="Ye R."/>
            <person name="Li L."/>
            <person name="Wei W."/>
            <person name="Wang X."/>
            <person name="Wang C."/>
            <person name="Yang T."/>
            <person name="Huo Q."/>
            <person name="Li W."/>
            <person name="Guo W."/>
            <person name="Chen H."/>
            <person name="Zhou L."/>
            <person name="Ni X."/>
            <person name="Tian J."/>
            <person name="Zhou Y."/>
            <person name="Sheng Y."/>
            <person name="Liu T."/>
            <person name="Pan Y."/>
            <person name="Xia L."/>
            <person name="Li J."/>
            <person name="Zhao F."/>
            <person name="Cao W."/>
        </authorList>
    </citation>
    <scope>NUCLEOTIDE SEQUENCE</scope>
    <source>
        <strain evidence="1">Dsil-2018</strain>
    </source>
</reference>
<proteinExistence type="predicted"/>
<name>A0ACB8D0S7_DERSI</name>
<evidence type="ECO:0000313" key="2">
    <source>
        <dbReference type="Proteomes" id="UP000821865"/>
    </source>
</evidence>
<keyword evidence="2" id="KW-1185">Reference proteome</keyword>
<gene>
    <name evidence="1" type="ORF">HPB49_023664</name>
</gene>
<dbReference type="EMBL" id="CM023473">
    <property type="protein sequence ID" value="KAH7954988.1"/>
    <property type="molecule type" value="Genomic_DNA"/>
</dbReference>
<dbReference type="Proteomes" id="UP000821865">
    <property type="component" value="Chromosome 4"/>
</dbReference>
<accession>A0ACB8D0S7</accession>
<sequence>MSESGLIKTLLRSWQLIYIVAVPLLLLPLPLYMESKAGLSAYAMLWMAFYWTAEPIPLPVTGLMPLVLFPLFGILTTADTTKMYFNNIGFVMFGSLVVAAAVEVSNLHQRLAIGSLLTVGTSNRRYIGANVASPFFFNSTTFNRMCSGASQVRLLLGFMLVTMFMSMWIPNTASASIMVPIVMAVLDQIQVLTKDAEVTLISPLKSPEQQPGGEIVEEPLRTENDLHITQMRKVMLLSVAYAANIGGTGSVIGTPPNLILQALYTKQFKQDDLTFLAWMVYNVPPMLVCTFLAWVYTQWIVGRLTPKGTEQESREKIKQELQRRYSNLGPLKFQEAAVLFLTCVLILLWLTQNPRVVPGWASLFPYGKNITSCVPAVLITILMFVVPKDPLRGSKSLGLLTWDEANSKVHWGVVLIICGGMTLAEASKKSGLSTILVSKLRGLNVMPSYVVVSILCFSASMLTEFTSNTAISAIMLPIVFEMAMALEVHPLYFAIPVTIGCSFSFMLPAATPPNAIVFEMGNFKVSDMASPGFLMNMVCVTVELVCIHTLGPLVFGVQNFPPWAAHNVTETPAPSS</sequence>